<dbReference type="GO" id="GO:0005524">
    <property type="term" value="F:ATP binding"/>
    <property type="evidence" value="ECO:0007669"/>
    <property type="project" value="UniProtKB-KW"/>
</dbReference>
<dbReference type="AlphaFoldDB" id="A0A4R9M1R0"/>
<dbReference type="RefSeq" id="WP_135761361.1">
    <property type="nucleotide sequence ID" value="NZ_RQHW01000047.1"/>
</dbReference>
<dbReference type="GO" id="GO:0015940">
    <property type="term" value="P:pantothenate biosynthetic process"/>
    <property type="evidence" value="ECO:0007669"/>
    <property type="project" value="UniProtKB-UniRule"/>
</dbReference>
<evidence type="ECO:0000256" key="6">
    <source>
        <dbReference type="ARBA" id="ARBA00022840"/>
    </source>
</evidence>
<feature type="binding site" evidence="8">
    <location>
        <position position="61"/>
    </location>
    <ligand>
        <name>(R)-pantoate</name>
        <dbReference type="ChEBI" id="CHEBI:15980"/>
    </ligand>
</feature>
<dbReference type="HAMAP" id="MF_00158">
    <property type="entry name" value="PanC"/>
    <property type="match status" value="1"/>
</dbReference>
<dbReference type="Proteomes" id="UP000298058">
    <property type="component" value="Unassembled WGS sequence"/>
</dbReference>
<evidence type="ECO:0000256" key="5">
    <source>
        <dbReference type="ARBA" id="ARBA00022741"/>
    </source>
</evidence>
<comment type="pathway">
    <text evidence="1 8">Cofactor biosynthesis; (R)-pantothenate biosynthesis; (R)-pantothenate from (R)-pantoate and beta-alanine: step 1/1.</text>
</comment>
<keyword evidence="3 8" id="KW-0436">Ligase</keyword>
<feature type="binding site" evidence="8">
    <location>
        <position position="177"/>
    </location>
    <ligand>
        <name>ATP</name>
        <dbReference type="ChEBI" id="CHEBI:30616"/>
    </ligand>
</feature>
<proteinExistence type="inferred from homology"/>
<dbReference type="CDD" id="cd00560">
    <property type="entry name" value="PanC"/>
    <property type="match status" value="1"/>
</dbReference>
<accession>A0A4R9M1R0</accession>
<name>A0A4R9M1R0_9LEPT</name>
<evidence type="ECO:0000256" key="1">
    <source>
        <dbReference type="ARBA" id="ARBA00004990"/>
    </source>
</evidence>
<comment type="subunit">
    <text evidence="8">Homodimer.</text>
</comment>
<dbReference type="EMBL" id="RQHW01000047">
    <property type="protein sequence ID" value="TGN18678.1"/>
    <property type="molecule type" value="Genomic_DNA"/>
</dbReference>
<dbReference type="GO" id="GO:0005829">
    <property type="term" value="C:cytosol"/>
    <property type="evidence" value="ECO:0007669"/>
    <property type="project" value="TreeGrafter"/>
</dbReference>
<dbReference type="InterPro" id="IPR042176">
    <property type="entry name" value="Pantoate_ligase_C"/>
</dbReference>
<dbReference type="Gene3D" id="3.40.50.620">
    <property type="entry name" value="HUPs"/>
    <property type="match status" value="1"/>
</dbReference>
<keyword evidence="6 8" id="KW-0067">ATP-binding</keyword>
<reference evidence="9" key="1">
    <citation type="journal article" date="2019" name="PLoS Negl. Trop. Dis.">
        <title>Revisiting the worldwide diversity of Leptospira species in the environment.</title>
        <authorList>
            <person name="Vincent A.T."/>
            <person name="Schiettekatte O."/>
            <person name="Bourhy P."/>
            <person name="Veyrier F.J."/>
            <person name="Picardeau M."/>
        </authorList>
    </citation>
    <scope>NUCLEOTIDE SEQUENCE [LARGE SCALE GENOMIC DNA]</scope>
    <source>
        <strain evidence="9">201300427</strain>
    </source>
</reference>
<feature type="binding site" evidence="8">
    <location>
        <begin position="30"/>
        <end position="37"/>
    </location>
    <ligand>
        <name>ATP</name>
        <dbReference type="ChEBI" id="CHEBI:30616"/>
    </ligand>
</feature>
<protein>
    <recommendedName>
        <fullName evidence="8">Pantothenate synthetase</fullName>
        <shortName evidence="8">PS</shortName>
        <ecNumber evidence="8">6.3.2.1</ecNumber>
    </recommendedName>
    <alternativeName>
        <fullName evidence="8">Pantoate--beta-alanine ligase</fullName>
    </alternativeName>
    <alternativeName>
        <fullName evidence="8">Pantoate-activating enzyme</fullName>
    </alternativeName>
</protein>
<evidence type="ECO:0000256" key="4">
    <source>
        <dbReference type="ARBA" id="ARBA00022655"/>
    </source>
</evidence>
<feature type="binding site" evidence="8">
    <location>
        <begin position="185"/>
        <end position="188"/>
    </location>
    <ligand>
        <name>ATP</name>
        <dbReference type="ChEBI" id="CHEBI:30616"/>
    </ligand>
</feature>
<keyword evidence="10" id="KW-1185">Reference proteome</keyword>
<keyword evidence="5 8" id="KW-0547">Nucleotide-binding</keyword>
<evidence type="ECO:0000256" key="2">
    <source>
        <dbReference type="ARBA" id="ARBA00009256"/>
    </source>
</evidence>
<evidence type="ECO:0000313" key="9">
    <source>
        <dbReference type="EMBL" id="TGN18678.1"/>
    </source>
</evidence>
<comment type="subcellular location">
    <subcellularLocation>
        <location evidence="8">Cytoplasm</location>
    </subcellularLocation>
</comment>
<dbReference type="GO" id="GO:0004592">
    <property type="term" value="F:pantoate-beta-alanine ligase activity"/>
    <property type="evidence" value="ECO:0007669"/>
    <property type="project" value="UniProtKB-UniRule"/>
</dbReference>
<feature type="active site" description="Proton donor" evidence="8">
    <location>
        <position position="37"/>
    </location>
</feature>
<comment type="function">
    <text evidence="8">Catalyzes the condensation of pantoate with beta-alanine in an ATP-dependent reaction via a pantoyl-adenylate intermediate.</text>
</comment>
<evidence type="ECO:0000256" key="7">
    <source>
        <dbReference type="ARBA" id="ARBA00048258"/>
    </source>
</evidence>
<dbReference type="NCBIfam" id="TIGR00125">
    <property type="entry name" value="cyt_tran_rel"/>
    <property type="match status" value="1"/>
</dbReference>
<dbReference type="SUPFAM" id="SSF52374">
    <property type="entry name" value="Nucleotidylyl transferase"/>
    <property type="match status" value="1"/>
</dbReference>
<dbReference type="InterPro" id="IPR003721">
    <property type="entry name" value="Pantoate_ligase"/>
</dbReference>
<evidence type="ECO:0000313" key="10">
    <source>
        <dbReference type="Proteomes" id="UP000298058"/>
    </source>
</evidence>
<dbReference type="PANTHER" id="PTHR21299:SF1">
    <property type="entry name" value="PANTOATE--BETA-ALANINE LIGASE"/>
    <property type="match status" value="1"/>
</dbReference>
<dbReference type="Gene3D" id="3.30.1300.10">
    <property type="entry name" value="Pantoate-beta-alanine ligase, C-terminal domain"/>
    <property type="match status" value="1"/>
</dbReference>
<comment type="catalytic activity">
    <reaction evidence="7 8">
        <text>(R)-pantoate + beta-alanine + ATP = (R)-pantothenate + AMP + diphosphate + H(+)</text>
        <dbReference type="Rhea" id="RHEA:10912"/>
        <dbReference type="ChEBI" id="CHEBI:15378"/>
        <dbReference type="ChEBI" id="CHEBI:15980"/>
        <dbReference type="ChEBI" id="CHEBI:29032"/>
        <dbReference type="ChEBI" id="CHEBI:30616"/>
        <dbReference type="ChEBI" id="CHEBI:33019"/>
        <dbReference type="ChEBI" id="CHEBI:57966"/>
        <dbReference type="ChEBI" id="CHEBI:456215"/>
        <dbReference type="EC" id="6.3.2.1"/>
    </reaction>
</comment>
<dbReference type="EC" id="6.3.2.1" evidence="8"/>
<comment type="caution">
    <text evidence="9">The sequence shown here is derived from an EMBL/GenBank/DDBJ whole genome shotgun (WGS) entry which is preliminary data.</text>
</comment>
<dbReference type="NCBIfam" id="TIGR00018">
    <property type="entry name" value="panC"/>
    <property type="match status" value="1"/>
</dbReference>
<organism evidence="9 10">
    <name type="scientific">Leptospira idonii</name>
    <dbReference type="NCBI Taxonomy" id="1193500"/>
    <lineage>
        <taxon>Bacteria</taxon>
        <taxon>Pseudomonadati</taxon>
        <taxon>Spirochaetota</taxon>
        <taxon>Spirochaetia</taxon>
        <taxon>Leptospirales</taxon>
        <taxon>Leptospiraceae</taxon>
        <taxon>Leptospira</taxon>
    </lineage>
</organism>
<sequence length="285" mass="32452">MIVVRTVEELKSQISLWKKEGNSVGFVPTMGYLHEGHISLVERSKKQTDKTVLSLFVNPTQFNDPEDYLKYPVNIDGDLEKCKTASVDLVFLPSKEVMYPKTESTITMTQSLLQTNLCGRTRPGHFEGVMLVVSKFFHLVEPNFAFFGLKDYQQFRIIEEMVSLLNFPLQVIGVETLREPDGLAMSSRNVRLSEKERETAKLIPRMYSLAEKLLKDGEKNLSNFKEILRDFLLTGQDVKIDYLETVDPGNLQEKLALEGKILLAVAVFVGKTRLIDNRIFTLPIS</sequence>
<dbReference type="Pfam" id="PF02569">
    <property type="entry name" value="Pantoate_ligase"/>
    <property type="match status" value="1"/>
</dbReference>
<feature type="binding site" evidence="8">
    <location>
        <position position="61"/>
    </location>
    <ligand>
        <name>beta-alanine</name>
        <dbReference type="ChEBI" id="CHEBI:57966"/>
    </ligand>
</feature>
<evidence type="ECO:0000256" key="8">
    <source>
        <dbReference type="HAMAP-Rule" id="MF_00158"/>
    </source>
</evidence>
<keyword evidence="8" id="KW-0963">Cytoplasm</keyword>
<evidence type="ECO:0000256" key="3">
    <source>
        <dbReference type="ARBA" id="ARBA00022598"/>
    </source>
</evidence>
<dbReference type="UniPathway" id="UPA00028">
    <property type="reaction ID" value="UER00005"/>
</dbReference>
<dbReference type="PANTHER" id="PTHR21299">
    <property type="entry name" value="CYTIDYLATE KINASE/PANTOATE-BETA-ALANINE LIGASE"/>
    <property type="match status" value="1"/>
</dbReference>
<dbReference type="OrthoDB" id="9773087at2"/>
<dbReference type="InterPro" id="IPR014729">
    <property type="entry name" value="Rossmann-like_a/b/a_fold"/>
</dbReference>
<keyword evidence="4 8" id="KW-0566">Pantothenate biosynthesis</keyword>
<comment type="miscellaneous">
    <text evidence="8">The reaction proceeds by a bi uni uni bi ping pong mechanism.</text>
</comment>
<gene>
    <name evidence="8" type="primary">panC</name>
    <name evidence="9" type="ORF">EHS15_15005</name>
</gene>
<dbReference type="InterPro" id="IPR004821">
    <property type="entry name" value="Cyt_trans-like"/>
</dbReference>
<feature type="binding site" evidence="8">
    <location>
        <position position="154"/>
    </location>
    <ligand>
        <name>(R)-pantoate</name>
        <dbReference type="ChEBI" id="CHEBI:15980"/>
    </ligand>
</feature>
<comment type="similarity">
    <text evidence="2 8">Belongs to the pantothenate synthetase family.</text>
</comment>
<feature type="binding site" evidence="8">
    <location>
        <begin position="148"/>
        <end position="151"/>
    </location>
    <ligand>
        <name>ATP</name>
        <dbReference type="ChEBI" id="CHEBI:30616"/>
    </ligand>
</feature>